<dbReference type="AlphaFoldDB" id="A0ABC9NK91"/>
<comment type="caution">
    <text evidence="1">The sequence shown here is derived from an EMBL/GenBank/DDBJ whole genome shotgun (WGS) entry which is preliminary data.</text>
</comment>
<name>A0ABC9NK91_ESCAT</name>
<dbReference type="Proteomes" id="UP000003042">
    <property type="component" value="Unassembled WGS sequence"/>
</dbReference>
<gene>
    <name evidence="1" type="ORF">ESCAB7627_3405</name>
</gene>
<evidence type="ECO:0000313" key="2">
    <source>
        <dbReference type="Proteomes" id="UP000003042"/>
    </source>
</evidence>
<accession>A0ABC9NK91</accession>
<reference evidence="1 2" key="1">
    <citation type="submission" date="2008-02" db="EMBL/GenBank/DDBJ databases">
        <title>Annotation of Escherichia albertii TW07627.</title>
        <authorList>
            <person name="Sutton G."/>
            <person name="Whittam T.S."/>
            <person name="Sebastian Y."/>
        </authorList>
    </citation>
    <scope>NUCLEOTIDE SEQUENCE [LARGE SCALE GENOMIC DNA]</scope>
    <source>
        <strain evidence="1 2">TW07627</strain>
    </source>
</reference>
<sequence>MISGARLHKVISQNQVKPVIKFRRKADLISKKTADIS</sequence>
<proteinExistence type="predicted"/>
<evidence type="ECO:0000313" key="1">
    <source>
        <dbReference type="EMBL" id="EDS90661.1"/>
    </source>
</evidence>
<protein>
    <submittedName>
        <fullName evidence="1">Transposase 7</fullName>
    </submittedName>
</protein>
<organism evidence="1 2">
    <name type="scientific">Escherichia albertii (strain TW07627)</name>
    <dbReference type="NCBI Taxonomy" id="502347"/>
    <lineage>
        <taxon>Bacteria</taxon>
        <taxon>Pseudomonadati</taxon>
        <taxon>Pseudomonadota</taxon>
        <taxon>Gammaproteobacteria</taxon>
        <taxon>Enterobacterales</taxon>
        <taxon>Enterobacteriaceae</taxon>
        <taxon>Escherichia</taxon>
    </lineage>
</organism>
<dbReference type="EMBL" id="ABKX01000010">
    <property type="protein sequence ID" value="EDS90661.1"/>
    <property type="molecule type" value="Genomic_DNA"/>
</dbReference>